<evidence type="ECO:0000313" key="1">
    <source>
        <dbReference type="EMBL" id="BAX97608.1"/>
    </source>
</evidence>
<proteinExistence type="predicted"/>
<dbReference type="EMBL" id="AP018165">
    <property type="protein sequence ID" value="BAX97608.1"/>
    <property type="molecule type" value="Genomic_DNA"/>
</dbReference>
<organism evidence="1 2">
    <name type="scientific">[Mycobacterium] stephanolepidis</name>
    <dbReference type="NCBI Taxonomy" id="1520670"/>
    <lineage>
        <taxon>Bacteria</taxon>
        <taxon>Bacillati</taxon>
        <taxon>Actinomycetota</taxon>
        <taxon>Actinomycetes</taxon>
        <taxon>Mycobacteriales</taxon>
        <taxon>Mycobacteriaceae</taxon>
        <taxon>Mycobacteroides</taxon>
    </lineage>
</organism>
<reference evidence="1 2" key="2">
    <citation type="journal article" date="2017" name="Int. J. Syst. Evol. Microbiol.">
        <title>Mycobacterium stephanolepidis sp. nov., a rapidly growing species related to Mycobacterium chelonae, isolated from marine teleost fish, Stephanolepis cirrhifer.</title>
        <authorList>
            <person name="Fukano H."/>
            <person name="Wada S."/>
            <person name="Kurata O."/>
            <person name="Katayama K."/>
            <person name="Fujiwara N."/>
            <person name="Hoshino Y."/>
        </authorList>
    </citation>
    <scope>NUCLEOTIDE SEQUENCE [LARGE SCALE GENOMIC DNA]</scope>
    <source>
        <strain evidence="1 2">NJB0901</strain>
    </source>
</reference>
<reference evidence="2" key="1">
    <citation type="journal article" date="2017" name="Genome Announc.">
        <title>Complete Genome Sequence of Mycobacterium stephanolepidis.</title>
        <authorList>
            <person name="Fukano H."/>
            <person name="Yoshida M."/>
            <person name="Katayama Y."/>
            <person name="Omatsu T."/>
            <person name="Mizutani T."/>
            <person name="Kurata O."/>
            <person name="Wada S."/>
            <person name="Hoshino Y."/>
        </authorList>
    </citation>
    <scope>NUCLEOTIDE SEQUENCE [LARGE SCALE GENOMIC DNA]</scope>
    <source>
        <strain evidence="2">NJB0901</strain>
    </source>
</reference>
<gene>
    <name evidence="1" type="ORF">MSTE_02295</name>
</gene>
<sequence length="100" mass="10453">MTWQNRPCSGFLPVSVSSPLPLGDDPLALSAMTTPNDVARHAAGPDPAEVKSQVQALLGQLDPPAGLGETDAELDLETQAQVLEQAHDVLVRALESAEQG</sequence>
<protein>
    <submittedName>
        <fullName evidence="1">Uncharacterized protein</fullName>
    </submittedName>
</protein>
<dbReference type="Proteomes" id="UP000217954">
    <property type="component" value="Chromosome"/>
</dbReference>
<dbReference type="AlphaFoldDB" id="A0A1Z4EXE5"/>
<evidence type="ECO:0000313" key="2">
    <source>
        <dbReference type="Proteomes" id="UP000217954"/>
    </source>
</evidence>
<name>A0A1Z4EXE5_9MYCO</name>
<keyword evidence="2" id="KW-1185">Reference proteome</keyword>
<dbReference type="KEGG" id="mste:MSTE_02295"/>
<accession>A0A1Z4EXE5</accession>